<dbReference type="PANTHER" id="PTHR22835:SF275">
    <property type="entry name" value="OS01G0331100 PROTEIN"/>
    <property type="match status" value="1"/>
</dbReference>
<dbReference type="PANTHER" id="PTHR22835">
    <property type="entry name" value="ZINC FINGER FYVE DOMAIN CONTAINING PROTEIN"/>
    <property type="match status" value="1"/>
</dbReference>
<sequence>MTIAWTLVSKKANMHYMEGKSCSALRLVAVLALINCLPLVVAVCNRNRPVIFNFGDSNSDTGGLYAGLGTRLGYPFGRTFFHRPTGRATDGRLVIDFLCENLGTNYLSPYLDALQPNFKNGANFAIVGADPNRNDLSVSFASLPYAQVMERIPSFISEIREAMWAIYLLGARNLWVHNTGPVGCLPRELAVRSNGDLCSYDEHGCLKSLKEGAKLYNRELEALCVELRSQMENATIVYVDMYSIKYDLIQIPNVMVSFPKKKVNDTEESRMGHRHISWCNSFPMLFQELLESI</sequence>
<accession>A0AAE2CUQ0</accession>
<dbReference type="Gene3D" id="3.40.50.1110">
    <property type="entry name" value="SGNH hydrolase"/>
    <property type="match status" value="1"/>
</dbReference>
<evidence type="ECO:0000256" key="2">
    <source>
        <dbReference type="ARBA" id="ARBA00023180"/>
    </source>
</evidence>
<dbReference type="GO" id="GO:0016788">
    <property type="term" value="F:hydrolase activity, acting on ester bonds"/>
    <property type="evidence" value="ECO:0007669"/>
    <property type="project" value="InterPro"/>
</dbReference>
<dbReference type="Proteomes" id="UP001293254">
    <property type="component" value="Unassembled WGS sequence"/>
</dbReference>
<dbReference type="Pfam" id="PF00657">
    <property type="entry name" value="Lipase_GDSL"/>
    <property type="match status" value="2"/>
</dbReference>
<evidence type="ECO:0000313" key="3">
    <source>
        <dbReference type="EMBL" id="KAK4435168.1"/>
    </source>
</evidence>
<keyword evidence="4" id="KW-1185">Reference proteome</keyword>
<evidence type="ECO:0000313" key="4">
    <source>
        <dbReference type="Proteomes" id="UP001293254"/>
    </source>
</evidence>
<proteinExistence type="inferred from homology"/>
<protein>
    <submittedName>
        <fullName evidence="3">GDSL esterase/lipase</fullName>
    </submittedName>
</protein>
<name>A0AAE2CUQ0_9LAMI</name>
<organism evidence="3 4">
    <name type="scientific">Sesamum alatum</name>
    <dbReference type="NCBI Taxonomy" id="300844"/>
    <lineage>
        <taxon>Eukaryota</taxon>
        <taxon>Viridiplantae</taxon>
        <taxon>Streptophyta</taxon>
        <taxon>Embryophyta</taxon>
        <taxon>Tracheophyta</taxon>
        <taxon>Spermatophyta</taxon>
        <taxon>Magnoliopsida</taxon>
        <taxon>eudicotyledons</taxon>
        <taxon>Gunneridae</taxon>
        <taxon>Pentapetalae</taxon>
        <taxon>asterids</taxon>
        <taxon>lamiids</taxon>
        <taxon>Lamiales</taxon>
        <taxon>Pedaliaceae</taxon>
        <taxon>Sesamum</taxon>
    </lineage>
</organism>
<gene>
    <name evidence="3" type="ORF">Salat_0680100</name>
</gene>
<keyword evidence="2" id="KW-0325">Glycoprotein</keyword>
<dbReference type="EMBL" id="JACGWO010000002">
    <property type="protein sequence ID" value="KAK4435168.1"/>
    <property type="molecule type" value="Genomic_DNA"/>
</dbReference>
<reference evidence="3" key="1">
    <citation type="submission" date="2020-06" db="EMBL/GenBank/DDBJ databases">
        <authorList>
            <person name="Li T."/>
            <person name="Hu X."/>
            <person name="Zhang T."/>
            <person name="Song X."/>
            <person name="Zhang H."/>
            <person name="Dai N."/>
            <person name="Sheng W."/>
            <person name="Hou X."/>
            <person name="Wei L."/>
        </authorList>
    </citation>
    <scope>NUCLEOTIDE SEQUENCE</scope>
    <source>
        <strain evidence="3">3651</strain>
        <tissue evidence="3">Leaf</tissue>
    </source>
</reference>
<comment type="similarity">
    <text evidence="1">Belongs to the 'GDSL' lipolytic enzyme family.</text>
</comment>
<comment type="caution">
    <text evidence="3">The sequence shown here is derived from an EMBL/GenBank/DDBJ whole genome shotgun (WGS) entry which is preliminary data.</text>
</comment>
<dbReference type="AlphaFoldDB" id="A0AAE2CUQ0"/>
<dbReference type="InterPro" id="IPR001087">
    <property type="entry name" value="GDSL"/>
</dbReference>
<evidence type="ECO:0000256" key="1">
    <source>
        <dbReference type="ARBA" id="ARBA00008668"/>
    </source>
</evidence>
<dbReference type="InterPro" id="IPR036514">
    <property type="entry name" value="SGNH_hydro_sf"/>
</dbReference>
<reference evidence="3" key="2">
    <citation type="journal article" date="2024" name="Plant">
        <title>Genomic evolution and insights into agronomic trait innovations of Sesamum species.</title>
        <authorList>
            <person name="Miao H."/>
            <person name="Wang L."/>
            <person name="Qu L."/>
            <person name="Liu H."/>
            <person name="Sun Y."/>
            <person name="Le M."/>
            <person name="Wang Q."/>
            <person name="Wei S."/>
            <person name="Zheng Y."/>
            <person name="Lin W."/>
            <person name="Duan Y."/>
            <person name="Cao H."/>
            <person name="Xiong S."/>
            <person name="Wang X."/>
            <person name="Wei L."/>
            <person name="Li C."/>
            <person name="Ma Q."/>
            <person name="Ju M."/>
            <person name="Zhao R."/>
            <person name="Li G."/>
            <person name="Mu C."/>
            <person name="Tian Q."/>
            <person name="Mei H."/>
            <person name="Zhang T."/>
            <person name="Gao T."/>
            <person name="Zhang H."/>
        </authorList>
    </citation>
    <scope>NUCLEOTIDE SEQUENCE</scope>
    <source>
        <strain evidence="3">3651</strain>
    </source>
</reference>